<gene>
    <name evidence="1" type="ORF">HME7025_01047</name>
</gene>
<evidence type="ECO:0000313" key="2">
    <source>
        <dbReference type="Proteomes" id="UP000245468"/>
    </source>
</evidence>
<proteinExistence type="predicted"/>
<organism evidence="1 2">
    <name type="scientific">Aquirufa nivalisilvae</name>
    <dbReference type="NCBI Taxonomy" id="2516557"/>
    <lineage>
        <taxon>Bacteria</taxon>
        <taxon>Pseudomonadati</taxon>
        <taxon>Bacteroidota</taxon>
        <taxon>Cytophagia</taxon>
        <taxon>Cytophagales</taxon>
        <taxon>Flectobacillaceae</taxon>
        <taxon>Aquirufa</taxon>
    </lineage>
</organism>
<dbReference type="KEGG" id="psez:HME7025_01047"/>
<name>A0A2S2DU37_9BACT</name>
<protein>
    <submittedName>
        <fullName evidence="1">Uncharacterized protein</fullName>
    </submittedName>
</protein>
<dbReference type="AlphaFoldDB" id="A0A2S2DU37"/>
<reference evidence="2" key="1">
    <citation type="submission" date="2018-05" db="EMBL/GenBank/DDBJ databases">
        <title>Pseudarcicella sp. HME7025 Genome sequencing and assembly.</title>
        <authorList>
            <person name="Kim H."/>
            <person name="Kang H."/>
            <person name="Joh K."/>
        </authorList>
    </citation>
    <scope>NUCLEOTIDE SEQUENCE [LARGE SCALE GENOMIC DNA]</scope>
    <source>
        <strain evidence="2">HME7025</strain>
    </source>
</reference>
<dbReference type="Proteomes" id="UP000245468">
    <property type="component" value="Chromosome"/>
</dbReference>
<keyword evidence="2" id="KW-1185">Reference proteome</keyword>
<accession>A0A2S2DU37</accession>
<dbReference type="EMBL" id="CP029346">
    <property type="protein sequence ID" value="AWL08911.1"/>
    <property type="molecule type" value="Genomic_DNA"/>
</dbReference>
<evidence type="ECO:0000313" key="1">
    <source>
        <dbReference type="EMBL" id="AWL08911.1"/>
    </source>
</evidence>
<dbReference type="RefSeq" id="WP_109322628.1">
    <property type="nucleotide sequence ID" value="NZ_CP029346.1"/>
</dbReference>
<sequence>MNDDRISKSEKKSLSEYNTLELRGWIIEQFCKIEFQINQIIINHIKPVNCEDFERIILNSSILSFGNKIKILKNVKDFDQKTIGKLQKAASIRNIFAHASIYESIEIDFDEEYNINNIDVSCKIDIMTSDEKISSQNVVKKLDEYYDLTNSIIEDLSKSLPNVHLDAPC</sequence>